<dbReference type="EMBL" id="CADCTQ010000601">
    <property type="protein sequence ID" value="CAA9327002.1"/>
    <property type="molecule type" value="Genomic_DNA"/>
</dbReference>
<evidence type="ECO:0000313" key="2">
    <source>
        <dbReference type="EMBL" id="CAA9327002.1"/>
    </source>
</evidence>
<accession>A0A6J4LAJ7</accession>
<name>A0A6J4LAJ7_9SPHI</name>
<evidence type="ECO:0000256" key="1">
    <source>
        <dbReference type="SAM" id="MobiDB-lite"/>
    </source>
</evidence>
<protein>
    <submittedName>
        <fullName evidence="2">Uncharacterized protein</fullName>
    </submittedName>
</protein>
<reference evidence="2" key="1">
    <citation type="submission" date="2020-02" db="EMBL/GenBank/DDBJ databases">
        <authorList>
            <person name="Meier V. D."/>
        </authorList>
    </citation>
    <scope>NUCLEOTIDE SEQUENCE</scope>
    <source>
        <strain evidence="2">AVDCRST_MAG56</strain>
    </source>
</reference>
<gene>
    <name evidence="2" type="ORF">AVDCRST_MAG56-7174</name>
</gene>
<proteinExistence type="predicted"/>
<organism evidence="2">
    <name type="scientific">uncultured Cytophagales bacterium</name>
    <dbReference type="NCBI Taxonomy" id="158755"/>
    <lineage>
        <taxon>Bacteria</taxon>
        <taxon>Pseudomonadati</taxon>
        <taxon>Bacteroidota</taxon>
        <taxon>Sphingobacteriia</taxon>
        <taxon>Sphingobacteriales</taxon>
        <taxon>environmental samples</taxon>
    </lineage>
</organism>
<sequence>PGSGPFGSPPAPGRVRGAGTRGQNRQNGQAAHHPV</sequence>
<dbReference type="AlphaFoldDB" id="A0A6J4LAJ7"/>
<feature type="region of interest" description="Disordered" evidence="1">
    <location>
        <begin position="1"/>
        <end position="35"/>
    </location>
</feature>
<feature type="non-terminal residue" evidence="2">
    <location>
        <position position="1"/>
    </location>
</feature>
<feature type="non-terminal residue" evidence="2">
    <location>
        <position position="35"/>
    </location>
</feature>